<dbReference type="PRINTS" id="PR01657">
    <property type="entry name" value="MCMFAMILY"/>
</dbReference>
<dbReference type="Pfam" id="PF01078">
    <property type="entry name" value="Mg_chelatase"/>
    <property type="match status" value="1"/>
</dbReference>
<dbReference type="InterPro" id="IPR045006">
    <property type="entry name" value="CHLI-like"/>
</dbReference>
<keyword evidence="2" id="KW-0547">Nucleotide-binding</keyword>
<evidence type="ECO:0000259" key="4">
    <source>
        <dbReference type="SMART" id="SM00382"/>
    </source>
</evidence>
<organism evidence="5 6">
    <name type="scientific">Adlercreutzia muris</name>
    <dbReference type="NCBI Taxonomy" id="1796610"/>
    <lineage>
        <taxon>Bacteria</taxon>
        <taxon>Bacillati</taxon>
        <taxon>Actinomycetota</taxon>
        <taxon>Coriobacteriia</taxon>
        <taxon>Eggerthellales</taxon>
        <taxon>Eggerthellaceae</taxon>
        <taxon>Adlercreutzia</taxon>
    </lineage>
</organism>
<protein>
    <submittedName>
        <fullName evidence="5">YifB family Mg chelatase-like AAA ATPase</fullName>
    </submittedName>
</protein>
<dbReference type="Pfam" id="PF13541">
    <property type="entry name" value="ChlI"/>
    <property type="match status" value="1"/>
</dbReference>
<dbReference type="Proteomes" id="UP000479639">
    <property type="component" value="Unassembled WGS sequence"/>
</dbReference>
<accession>A0A7C8FWI7</accession>
<dbReference type="Gene3D" id="3.30.230.10">
    <property type="match status" value="1"/>
</dbReference>
<evidence type="ECO:0000256" key="2">
    <source>
        <dbReference type="ARBA" id="ARBA00022741"/>
    </source>
</evidence>
<dbReference type="NCBIfam" id="TIGR00368">
    <property type="entry name" value="YifB family Mg chelatase-like AAA ATPase"/>
    <property type="match status" value="1"/>
</dbReference>
<dbReference type="SMART" id="SM00382">
    <property type="entry name" value="AAA"/>
    <property type="match status" value="1"/>
</dbReference>
<reference evidence="5 6" key="1">
    <citation type="submission" date="2019-09" db="EMBL/GenBank/DDBJ databases">
        <title>Whole genome shotgun sequencing (WGS) of Ellagibacter isourolithinifaciens DSM 104140(T) and Adlercreutzia muris DSM 29508(T).</title>
        <authorList>
            <person name="Stoll D.A."/>
            <person name="Danylec N."/>
            <person name="Huch M."/>
        </authorList>
    </citation>
    <scope>NUCLEOTIDE SEQUENCE [LARGE SCALE GENOMIC DNA]</scope>
    <source>
        <strain evidence="5 6">DSM 29508</strain>
    </source>
</reference>
<dbReference type="InterPro" id="IPR000523">
    <property type="entry name" value="Mg_chelatse_chII-like_cat_dom"/>
</dbReference>
<sequence length="501" mass="52010">MAFGQCAVMSATVRGVDVVPVTVEVVVSGGLPGMAIVGMPDAAIQEARERVRAAIRAAGFKMPGEKIVVNLAPSHLRKTGSGFDLPIALGILVATGQIDPAWARDTLYVGELSLDGTVRPVAGTLACGICARSCELDFVCARDSDPVPLEGVRILAIDRLDAAAGEGGAARCLSLHGRGRGASGPSGAPDYREVSGHEGAKRAFQIAAAGGHGLLMMGPPGAGKTMLASRMPSILPPLDPDEALEAAVVHSVAGEPIASVIAGERPFRSPHHSASLAGLVGGGSPIRPGEISLAHHGVLFLDELPEFRSSVLQGIRQPLESGAVTITRADGNVVFPARFMLVGAANPCPCGYFGDDRHECTCTVPQIRAYQNRIGGPLMDRIDIHLDVRRTPPSVVLSPQGGLDSATLREGVLRGRAFAARRAAGTASRRAPFSVEGCALDEGARSFLVSMAELHSMSGRAIVRTLSVARTIADMDEAETVGCEHLAEAVSYRVRDGIGGC</sequence>
<comment type="caution">
    <text evidence="5">The sequence shown here is derived from an EMBL/GenBank/DDBJ whole genome shotgun (WGS) entry which is preliminary data.</text>
</comment>
<dbReference type="SUPFAM" id="SSF52540">
    <property type="entry name" value="P-loop containing nucleoside triphosphate hydrolases"/>
    <property type="match status" value="1"/>
</dbReference>
<comment type="similarity">
    <text evidence="1">Belongs to the Mg-chelatase subunits D/I family. ComM subfamily.</text>
</comment>
<proteinExistence type="inferred from homology"/>
<dbReference type="InterPro" id="IPR020568">
    <property type="entry name" value="Ribosomal_Su5_D2-typ_SF"/>
</dbReference>
<gene>
    <name evidence="5" type="ORF">F8D48_03465</name>
</gene>
<dbReference type="AlphaFoldDB" id="A0A7C8FWI7"/>
<dbReference type="InterPro" id="IPR004482">
    <property type="entry name" value="Mg_chelat-rel"/>
</dbReference>
<keyword evidence="3" id="KW-0067">ATP-binding</keyword>
<dbReference type="InterPro" id="IPR025158">
    <property type="entry name" value="Mg_chelat-rel_C"/>
</dbReference>
<dbReference type="InterPro" id="IPR003593">
    <property type="entry name" value="AAA+_ATPase"/>
</dbReference>
<name>A0A7C8FWI7_9ACTN</name>
<evidence type="ECO:0000313" key="5">
    <source>
        <dbReference type="EMBL" id="KAB1650974.1"/>
    </source>
</evidence>
<dbReference type="GO" id="GO:0003677">
    <property type="term" value="F:DNA binding"/>
    <property type="evidence" value="ECO:0007669"/>
    <property type="project" value="InterPro"/>
</dbReference>
<dbReference type="GO" id="GO:0005524">
    <property type="term" value="F:ATP binding"/>
    <property type="evidence" value="ECO:0007669"/>
    <property type="project" value="UniProtKB-KW"/>
</dbReference>
<dbReference type="InterPro" id="IPR014721">
    <property type="entry name" value="Ribsml_uS5_D2-typ_fold_subgr"/>
</dbReference>
<dbReference type="PANTHER" id="PTHR32039:SF7">
    <property type="entry name" value="COMPETENCE PROTEIN COMM"/>
    <property type="match status" value="1"/>
</dbReference>
<dbReference type="InterPro" id="IPR001208">
    <property type="entry name" value="MCM_dom"/>
</dbReference>
<evidence type="ECO:0000313" key="6">
    <source>
        <dbReference type="Proteomes" id="UP000479639"/>
    </source>
</evidence>
<dbReference type="InterPro" id="IPR027417">
    <property type="entry name" value="P-loop_NTPase"/>
</dbReference>
<evidence type="ECO:0000256" key="3">
    <source>
        <dbReference type="ARBA" id="ARBA00022840"/>
    </source>
</evidence>
<keyword evidence="6" id="KW-1185">Reference proteome</keyword>
<dbReference type="Gene3D" id="3.40.50.300">
    <property type="entry name" value="P-loop containing nucleotide triphosphate hydrolases"/>
    <property type="match status" value="1"/>
</dbReference>
<feature type="domain" description="AAA+ ATPase" evidence="4">
    <location>
        <begin position="210"/>
        <end position="392"/>
    </location>
</feature>
<dbReference type="SUPFAM" id="SSF54211">
    <property type="entry name" value="Ribosomal protein S5 domain 2-like"/>
    <property type="match status" value="1"/>
</dbReference>
<dbReference type="EMBL" id="WAJS01000007">
    <property type="protein sequence ID" value="KAB1650974.1"/>
    <property type="molecule type" value="Genomic_DNA"/>
</dbReference>
<dbReference type="Pfam" id="PF13335">
    <property type="entry name" value="Mg_chelatase_C"/>
    <property type="match status" value="1"/>
</dbReference>
<evidence type="ECO:0000256" key="1">
    <source>
        <dbReference type="ARBA" id="ARBA00006354"/>
    </source>
</evidence>
<dbReference type="PANTHER" id="PTHR32039">
    <property type="entry name" value="MAGNESIUM-CHELATASE SUBUNIT CHLI"/>
    <property type="match status" value="1"/>
</dbReference>